<dbReference type="Gene3D" id="1.10.260.40">
    <property type="entry name" value="lambda repressor-like DNA-binding domains"/>
    <property type="match status" value="1"/>
</dbReference>
<organism evidence="3 4">
    <name type="scientific">Rheinheimera salexigens</name>
    <dbReference type="NCBI Taxonomy" id="1628148"/>
    <lineage>
        <taxon>Bacteria</taxon>
        <taxon>Pseudomonadati</taxon>
        <taxon>Pseudomonadota</taxon>
        <taxon>Gammaproteobacteria</taxon>
        <taxon>Chromatiales</taxon>
        <taxon>Chromatiaceae</taxon>
        <taxon>Rheinheimera</taxon>
    </lineage>
</organism>
<keyword evidence="4" id="KW-1185">Reference proteome</keyword>
<dbReference type="InterPro" id="IPR001387">
    <property type="entry name" value="Cro/C1-type_HTH"/>
</dbReference>
<evidence type="ECO:0000313" key="3">
    <source>
        <dbReference type="EMBL" id="OEY68822.1"/>
    </source>
</evidence>
<dbReference type="SUPFAM" id="SSF47413">
    <property type="entry name" value="lambda repressor-like DNA-binding domains"/>
    <property type="match status" value="1"/>
</dbReference>
<dbReference type="AlphaFoldDB" id="A0A1E7Q3Q1"/>
<dbReference type="GO" id="GO:0003677">
    <property type="term" value="F:DNA binding"/>
    <property type="evidence" value="ECO:0007669"/>
    <property type="project" value="InterPro"/>
</dbReference>
<dbReference type="EMBL" id="MKEK01000001">
    <property type="protein sequence ID" value="OEY68822.1"/>
    <property type="molecule type" value="Genomic_DNA"/>
</dbReference>
<name>A0A1E7Q3Q1_9GAMM</name>
<feature type="compositionally biased region" description="Basic and acidic residues" evidence="1">
    <location>
        <begin position="119"/>
        <end position="132"/>
    </location>
</feature>
<evidence type="ECO:0000256" key="1">
    <source>
        <dbReference type="SAM" id="MobiDB-lite"/>
    </source>
</evidence>
<dbReference type="CDD" id="cd00093">
    <property type="entry name" value="HTH_XRE"/>
    <property type="match status" value="1"/>
</dbReference>
<dbReference type="SMART" id="SM00530">
    <property type="entry name" value="HTH_XRE"/>
    <property type="match status" value="1"/>
</dbReference>
<dbReference type="PROSITE" id="PS50943">
    <property type="entry name" value="HTH_CROC1"/>
    <property type="match status" value="1"/>
</dbReference>
<dbReference type="InterPro" id="IPR010982">
    <property type="entry name" value="Lambda_DNA-bd_dom_sf"/>
</dbReference>
<feature type="region of interest" description="Disordered" evidence="1">
    <location>
        <begin position="103"/>
        <end position="132"/>
    </location>
</feature>
<comment type="caution">
    <text evidence="3">The sequence shown here is derived from an EMBL/GenBank/DDBJ whole genome shotgun (WGS) entry which is preliminary data.</text>
</comment>
<dbReference type="RefSeq" id="WP_070048388.1">
    <property type="nucleotide sequence ID" value="NZ_CBCSDO010000013.1"/>
</dbReference>
<accession>A0A1E7Q3Q1</accession>
<dbReference type="OrthoDB" id="5957901at2"/>
<sequence length="150" mass="17028">MPYPIQNQGQIKLYIKALRLKAGYTQAQVGHMLGLTQQGYQRLESKAESISVLRFLELLQVLHATLSISERKPANNPHNVETVAELEIYADDKTLLLAHQGLGSNLQKTSNRKKNKAHNKTEREVSKKQQTDAKEQIVVLAVRSDKKLEW</sequence>
<dbReference type="Pfam" id="PF01381">
    <property type="entry name" value="HTH_3"/>
    <property type="match status" value="1"/>
</dbReference>
<dbReference type="Proteomes" id="UP000242258">
    <property type="component" value="Unassembled WGS sequence"/>
</dbReference>
<feature type="domain" description="HTH cro/C1-type" evidence="2">
    <location>
        <begin position="15"/>
        <end position="69"/>
    </location>
</feature>
<proteinExistence type="predicted"/>
<protein>
    <recommendedName>
        <fullName evidence="2">HTH cro/C1-type domain-containing protein</fullName>
    </recommendedName>
</protein>
<evidence type="ECO:0000313" key="4">
    <source>
        <dbReference type="Proteomes" id="UP000242258"/>
    </source>
</evidence>
<evidence type="ECO:0000259" key="2">
    <source>
        <dbReference type="PROSITE" id="PS50943"/>
    </source>
</evidence>
<reference evidence="4" key="1">
    <citation type="submission" date="2016-09" db="EMBL/GenBank/DDBJ databases">
        <authorList>
            <person name="Wan X."/>
            <person name="Hou S."/>
        </authorList>
    </citation>
    <scope>NUCLEOTIDE SEQUENCE [LARGE SCALE GENOMIC DNA]</scope>
    <source>
        <strain evidence="4">KH87</strain>
    </source>
</reference>
<gene>
    <name evidence="3" type="ORF">BI198_04025</name>
</gene>